<dbReference type="Proteomes" id="UP000198424">
    <property type="component" value="Unassembled WGS sequence"/>
</dbReference>
<evidence type="ECO:0000313" key="1">
    <source>
        <dbReference type="EMBL" id="KFF09765.1"/>
    </source>
</evidence>
<reference evidence="1 3" key="1">
    <citation type="submission" date="2014-07" db="EMBL/GenBank/DDBJ databases">
        <title>Genome of Flavobacterium hydatis DSM 2063.</title>
        <authorList>
            <person name="Pipes S.E."/>
            <person name="Stropko S.J."/>
            <person name="Newman J.D."/>
        </authorList>
    </citation>
    <scope>NUCLEOTIDE SEQUENCE [LARGE SCALE GENOMIC DNA]</scope>
    <source>
        <strain evidence="1 3">DSM 2063</strain>
    </source>
</reference>
<evidence type="ECO:0000313" key="2">
    <source>
        <dbReference type="EMBL" id="OXA95423.1"/>
    </source>
</evidence>
<dbReference type="Proteomes" id="UP000028712">
    <property type="component" value="Unassembled WGS sequence"/>
</dbReference>
<comment type="caution">
    <text evidence="1">The sequence shown here is derived from an EMBL/GenBank/DDBJ whole genome shotgun (WGS) entry which is preliminary data.</text>
</comment>
<name>A0A085ZZA1_FLAHY</name>
<evidence type="ECO:0000313" key="4">
    <source>
        <dbReference type="Proteomes" id="UP000198424"/>
    </source>
</evidence>
<evidence type="ECO:0000313" key="3">
    <source>
        <dbReference type="Proteomes" id="UP000028712"/>
    </source>
</evidence>
<sequence>MSIIISCKSEDSSEGYIGTWLEVKQKGNEFVLVDCGYDGERIETSRDSIFEKGIMEDSNMKIDHIKQSNDGISLFTDKLEKSYYRFQWIDKDKGISKWEITYDGSSTVVKYFVNKLNFKSIKTIKGTKEDCITSEDVGDSVNDSM</sequence>
<accession>A0A085ZZA1</accession>
<reference evidence="2 4" key="2">
    <citation type="submission" date="2016-11" db="EMBL/GenBank/DDBJ databases">
        <title>Whole genomes of Flavobacteriaceae.</title>
        <authorList>
            <person name="Stine C."/>
            <person name="Li C."/>
            <person name="Tadesse D."/>
        </authorList>
    </citation>
    <scope>NUCLEOTIDE SEQUENCE [LARGE SCALE GENOMIC DNA]</scope>
    <source>
        <strain evidence="2 4">ATCC 29551</strain>
    </source>
</reference>
<keyword evidence="4" id="KW-1185">Reference proteome</keyword>
<dbReference type="AlphaFoldDB" id="A0A085ZZA1"/>
<protein>
    <submittedName>
        <fullName evidence="1">Uncharacterized protein</fullName>
    </submittedName>
</protein>
<organism evidence="1 3">
    <name type="scientific">Flavobacterium hydatis</name>
    <name type="common">Cytophaga aquatilis</name>
    <dbReference type="NCBI Taxonomy" id="991"/>
    <lineage>
        <taxon>Bacteria</taxon>
        <taxon>Pseudomonadati</taxon>
        <taxon>Bacteroidota</taxon>
        <taxon>Flavobacteriia</taxon>
        <taxon>Flavobacteriales</taxon>
        <taxon>Flavobacteriaceae</taxon>
        <taxon>Flavobacterium</taxon>
    </lineage>
</organism>
<dbReference type="STRING" id="991.IW20_22505"/>
<dbReference type="EMBL" id="MUGY01000007">
    <property type="protein sequence ID" value="OXA95423.1"/>
    <property type="molecule type" value="Genomic_DNA"/>
</dbReference>
<gene>
    <name evidence="2" type="ORF">B0A62_08930</name>
    <name evidence="1" type="ORF">IW20_22505</name>
</gene>
<proteinExistence type="predicted"/>
<dbReference type="EMBL" id="JPRM01000046">
    <property type="protein sequence ID" value="KFF09765.1"/>
    <property type="molecule type" value="Genomic_DNA"/>
</dbReference>
<dbReference type="RefSeq" id="WP_035627578.1">
    <property type="nucleotide sequence ID" value="NZ_JPRM01000046.1"/>
</dbReference>